<dbReference type="GeneID" id="69012779"/>
<sequence>MELAMDAVVTAAKRAFKDAHAEWYEEKERQEQKGGQIEDVAIDAVAIQKAQELRDLKDALRNLRAEEAEGSRDVPDVERVRDALKVVRAQRHREAKEHRPER</sequence>
<proteinExistence type="predicted"/>
<dbReference type="RefSeq" id="XP_045264749.1">
    <property type="nucleotide sequence ID" value="XM_045405647.1"/>
</dbReference>
<evidence type="ECO:0000313" key="2">
    <source>
        <dbReference type="EMBL" id="KAF3805590.1"/>
    </source>
</evidence>
<keyword evidence="3" id="KW-1185">Reference proteome</keyword>
<keyword evidence="1" id="KW-0175">Coiled coil</keyword>
<dbReference type="Proteomes" id="UP000613401">
    <property type="component" value="Unassembled WGS sequence"/>
</dbReference>
<feature type="coiled-coil region" evidence="1">
    <location>
        <begin position="46"/>
        <end position="73"/>
    </location>
</feature>
<gene>
    <name evidence="2" type="ORF">GCG54_00005629</name>
</gene>
<reference evidence="2" key="2">
    <citation type="submission" date="2020-03" db="EMBL/GenBank/DDBJ databases">
        <authorList>
            <person name="Fu F.-F."/>
            <person name="Chen J."/>
        </authorList>
    </citation>
    <scope>NUCLEOTIDE SEQUENCE</scope>
    <source>
        <strain evidence="2">Lc1</strain>
    </source>
</reference>
<dbReference type="AlphaFoldDB" id="A0A8H4CKF1"/>
<reference evidence="2" key="1">
    <citation type="journal article" date="2020" name="Phytopathology">
        <title>Genome sequence and comparative analysis of Colletotrichum gloeosporioides isolated from Liriodendron leaves.</title>
        <authorList>
            <person name="Fu F.F."/>
            <person name="Hao Z."/>
            <person name="Wang P."/>
            <person name="Lu Y."/>
            <person name="Xue L.J."/>
            <person name="Wei G."/>
            <person name="Tian Y."/>
            <person name="Baishi H."/>
            <person name="Xu H."/>
            <person name="Shi J."/>
            <person name="Cheng T."/>
            <person name="Wang G."/>
            <person name="Yi Y."/>
            <person name="Chen J."/>
        </authorList>
    </citation>
    <scope>NUCLEOTIDE SEQUENCE</scope>
    <source>
        <strain evidence="2">Lc1</strain>
    </source>
</reference>
<dbReference type="EMBL" id="WVTB01000041">
    <property type="protein sequence ID" value="KAF3805590.1"/>
    <property type="molecule type" value="Genomic_DNA"/>
</dbReference>
<protein>
    <submittedName>
        <fullName evidence="2">Uncharacterized protein</fullName>
    </submittedName>
</protein>
<comment type="caution">
    <text evidence="2">The sequence shown here is derived from an EMBL/GenBank/DDBJ whole genome shotgun (WGS) entry which is preliminary data.</text>
</comment>
<evidence type="ECO:0000313" key="3">
    <source>
        <dbReference type="Proteomes" id="UP000613401"/>
    </source>
</evidence>
<name>A0A8H4CKF1_COLGL</name>
<evidence type="ECO:0000256" key="1">
    <source>
        <dbReference type="SAM" id="Coils"/>
    </source>
</evidence>
<organism evidence="2 3">
    <name type="scientific">Colletotrichum gloeosporioides</name>
    <name type="common">Anthracnose fungus</name>
    <name type="synonym">Glomerella cingulata</name>
    <dbReference type="NCBI Taxonomy" id="474922"/>
    <lineage>
        <taxon>Eukaryota</taxon>
        <taxon>Fungi</taxon>
        <taxon>Dikarya</taxon>
        <taxon>Ascomycota</taxon>
        <taxon>Pezizomycotina</taxon>
        <taxon>Sordariomycetes</taxon>
        <taxon>Hypocreomycetidae</taxon>
        <taxon>Glomerellales</taxon>
        <taxon>Glomerellaceae</taxon>
        <taxon>Colletotrichum</taxon>
        <taxon>Colletotrichum gloeosporioides species complex</taxon>
    </lineage>
</organism>
<accession>A0A8H4CKF1</accession>